<keyword evidence="2" id="KW-1185">Reference proteome</keyword>
<proteinExistence type="predicted"/>
<comment type="caution">
    <text evidence="1">The sequence shown here is derived from an EMBL/GenBank/DDBJ whole genome shotgun (WGS) entry which is preliminary data.</text>
</comment>
<dbReference type="AlphaFoldDB" id="A0A9W9UCP5"/>
<evidence type="ECO:0000313" key="2">
    <source>
        <dbReference type="Proteomes" id="UP001147746"/>
    </source>
</evidence>
<reference evidence="1" key="2">
    <citation type="journal article" date="2023" name="IMA Fungus">
        <title>Comparative genomic study of the Penicillium genus elucidates a diverse pangenome and 15 lateral gene transfer events.</title>
        <authorList>
            <person name="Petersen C."/>
            <person name="Sorensen T."/>
            <person name="Nielsen M.R."/>
            <person name="Sondergaard T.E."/>
            <person name="Sorensen J.L."/>
            <person name="Fitzpatrick D.A."/>
            <person name="Frisvad J.C."/>
            <person name="Nielsen K.L."/>
        </authorList>
    </citation>
    <scope>NUCLEOTIDE SEQUENCE</scope>
    <source>
        <strain evidence="1">IBT 21472</strain>
    </source>
</reference>
<evidence type="ECO:0000313" key="1">
    <source>
        <dbReference type="EMBL" id="KAJ5331731.1"/>
    </source>
</evidence>
<name>A0A9W9UCP5_9EURO</name>
<dbReference type="EMBL" id="JAPZBO010000001">
    <property type="protein sequence ID" value="KAJ5331731.1"/>
    <property type="molecule type" value="Genomic_DNA"/>
</dbReference>
<sequence>MRPELDPQYRRQWEAVVASEKIWEAYTAAQKIDTGMKRCTPQLALSENPRLKRSELSLCTSVNKNYEFYKGPKDTAYGAAWESMPFARWEHHCEYSVWPCWENQCDCDSFENWLEETVFTGAVDINHEAFFDGTASNDGEGQMMTENYYFPTLRDSLDECTRLHWHKYAAGLMYNYIQEKVPKEQRRF</sequence>
<gene>
    <name evidence="1" type="ORF">N7476_001514</name>
</gene>
<dbReference type="Proteomes" id="UP001147746">
    <property type="component" value="Unassembled WGS sequence"/>
</dbReference>
<protein>
    <submittedName>
        <fullName evidence="1">Uncharacterized protein</fullName>
    </submittedName>
</protein>
<accession>A0A9W9UCP5</accession>
<organism evidence="1 2">
    <name type="scientific">Penicillium atrosanguineum</name>
    <dbReference type="NCBI Taxonomy" id="1132637"/>
    <lineage>
        <taxon>Eukaryota</taxon>
        <taxon>Fungi</taxon>
        <taxon>Dikarya</taxon>
        <taxon>Ascomycota</taxon>
        <taxon>Pezizomycotina</taxon>
        <taxon>Eurotiomycetes</taxon>
        <taxon>Eurotiomycetidae</taxon>
        <taxon>Eurotiales</taxon>
        <taxon>Aspergillaceae</taxon>
        <taxon>Penicillium</taxon>
    </lineage>
</organism>
<reference evidence="1" key="1">
    <citation type="submission" date="2022-12" db="EMBL/GenBank/DDBJ databases">
        <authorList>
            <person name="Petersen C."/>
        </authorList>
    </citation>
    <scope>NUCLEOTIDE SEQUENCE</scope>
    <source>
        <strain evidence="1">IBT 21472</strain>
    </source>
</reference>